<organism evidence="1">
    <name type="scientific">Siphoviridae sp. ct6oU4</name>
    <dbReference type="NCBI Taxonomy" id="2826299"/>
    <lineage>
        <taxon>Viruses</taxon>
        <taxon>Duplodnaviria</taxon>
        <taxon>Heunggongvirae</taxon>
        <taxon>Uroviricota</taxon>
        <taxon>Caudoviricetes</taxon>
    </lineage>
</organism>
<name>A0A8S5QPJ3_9CAUD</name>
<protein>
    <submittedName>
        <fullName evidence="1">Uncharacterized protein</fullName>
    </submittedName>
</protein>
<sequence length="936" mass="103956">MRIHGTFLNSAGLAVTVEIITRRDTLTSIEIGSDEAGLWFPASEAFTTESGLNDTFDVVLQSSATLRLETTDYRAEFYQRACRDAVVTVSVAEADGTTRTRFLGCVEPRQYSQDFSGGQLSNDIELPLIDALSSLQYATYAHIGAPGVSYQKVREASSVRSFLSIIEQLISETPCADLPYRLYYDGSKALASDASRRFSILSEVGVAETVFIGEDEDDTMTMLETLEHMLRFLNLHIVQQGLDFFVFSWESLRQPSVQWRCLIGGAPDFVQPLSPQALSVGNVYGTRMDMEMGETYNRLVLDVKPADTSEVVTSPLSSDAIVPMFTGKQLYATCLWAAGTGDASSKAFQALLSDQPTTYDAAHTVEYFLWAKSAIGWRIGTGDGRGGVRQWTGTKQDQQRIPGLLRKQIGAAILSMGKIDRKASATDNSLTSTVEMADYLVVSVNGNLIDDEATTYPQPDDLRRAAPVATWDGNAAGGIYSPSDDETKNYIVISGSIILNPVLRQSVNYLNRAQYDPVRWVKGRDGERRLSMRWWRADTPKSQPLPQEATTDYGAVSTQPVKSDNPLAKPYLNAWEGFYPWTDDDAQDLAFSYSRVGSSVDNVSKIGALECMLRVGDKVAVEDKDFDEDGNRTVTIDGEEVVVRYGHINNISWKPFRTLEQCRAAHPGDEDAALDEYYAQTITIGFDPKIGDKIIGTQFDIQNNIDYTLGLDVKGMAIPVRHSDHLRGRVHFEILGPVFNAQFDKITRRHRTFFRKEKWATSTVPILSRVSSIMVRDLKIELHSDNGMAGADTDSEHSFMSDTDEDFVNKKDDLEMRIHSALTTSECEELGCANTVAPSVAVDLTTGDAVLRIFDWLKAAPDAVPPIAVKAERDYIDSYYQEYHVPRIELSFDFDGLLPLPFARFTHPALDGRTFSVISVGYDFQTATSQVRMKEE</sequence>
<reference evidence="1" key="1">
    <citation type="journal article" date="2021" name="Proc. Natl. Acad. Sci. U.S.A.">
        <title>A Catalog of Tens of Thousands of Viruses from Human Metagenomes Reveals Hidden Associations with Chronic Diseases.</title>
        <authorList>
            <person name="Tisza M.J."/>
            <person name="Buck C.B."/>
        </authorList>
    </citation>
    <scope>NUCLEOTIDE SEQUENCE</scope>
    <source>
        <strain evidence="1">Ct6oU4</strain>
    </source>
</reference>
<dbReference type="EMBL" id="BK015709">
    <property type="protein sequence ID" value="DAE21191.1"/>
    <property type="molecule type" value="Genomic_DNA"/>
</dbReference>
<proteinExistence type="predicted"/>
<accession>A0A8S5QPJ3</accession>
<evidence type="ECO:0000313" key="1">
    <source>
        <dbReference type="EMBL" id="DAE21191.1"/>
    </source>
</evidence>